<reference evidence="5" key="1">
    <citation type="journal article" date="2019" name="bioRxiv">
        <title>Genomics, evolutionary history and diagnostics of the Alternaria alternata species group including apple and Asian pear pathotypes.</title>
        <authorList>
            <person name="Armitage A.D."/>
            <person name="Cockerton H.M."/>
            <person name="Sreenivasaprasad S."/>
            <person name="Woodhall J.W."/>
            <person name="Lane C.R."/>
            <person name="Harrison R.J."/>
            <person name="Clarkson J.P."/>
        </authorList>
    </citation>
    <scope>NUCLEOTIDE SEQUENCE [LARGE SCALE GENOMIC DNA]</scope>
    <source>
        <strain evidence="5">RGR 97.0016</strain>
    </source>
</reference>
<name>A0A4Q4RJF3_9PLEO</name>
<dbReference type="InterPro" id="IPR056336">
    <property type="entry name" value="YVC1_C"/>
</dbReference>
<feature type="transmembrane region" description="Helical" evidence="2">
    <location>
        <begin position="426"/>
        <end position="443"/>
    </location>
</feature>
<feature type="transmembrane region" description="Helical" evidence="2">
    <location>
        <begin position="455"/>
        <end position="474"/>
    </location>
</feature>
<feature type="domain" description="Calcium channel YVC1-like C-terminal transmembrane" evidence="3">
    <location>
        <begin position="265"/>
        <end position="556"/>
    </location>
</feature>
<protein>
    <recommendedName>
        <fullName evidence="3">Calcium channel YVC1-like C-terminal transmembrane domain-containing protein</fullName>
    </recommendedName>
</protein>
<dbReference type="InterPro" id="IPR052971">
    <property type="entry name" value="TRP_calcium_channel"/>
</dbReference>
<dbReference type="AlphaFoldDB" id="A0A4Q4RJF3"/>
<evidence type="ECO:0000313" key="5">
    <source>
        <dbReference type="Proteomes" id="UP000293823"/>
    </source>
</evidence>
<keyword evidence="2" id="KW-0812">Transmembrane</keyword>
<feature type="transmembrane region" description="Helical" evidence="2">
    <location>
        <begin position="255"/>
        <end position="277"/>
    </location>
</feature>
<accession>A0A4Q4RJF3</accession>
<keyword evidence="2" id="KW-0472">Membrane</keyword>
<dbReference type="OrthoDB" id="310870at2759"/>
<feature type="transmembrane region" description="Helical" evidence="2">
    <location>
        <begin position="320"/>
        <end position="340"/>
    </location>
</feature>
<gene>
    <name evidence="4" type="ORF">AA0113_g8395</name>
</gene>
<evidence type="ECO:0000256" key="2">
    <source>
        <dbReference type="SAM" id="Phobius"/>
    </source>
</evidence>
<feature type="transmembrane region" description="Helical" evidence="2">
    <location>
        <begin position="392"/>
        <end position="414"/>
    </location>
</feature>
<feature type="transmembrane region" description="Helical" evidence="2">
    <location>
        <begin position="284"/>
        <end position="300"/>
    </location>
</feature>
<feature type="region of interest" description="Disordered" evidence="1">
    <location>
        <begin position="133"/>
        <end position="169"/>
    </location>
</feature>
<keyword evidence="5" id="KW-1185">Reference proteome</keyword>
<evidence type="ECO:0000313" key="4">
    <source>
        <dbReference type="EMBL" id="RYO56977.1"/>
    </source>
</evidence>
<proteinExistence type="predicted"/>
<dbReference type="Pfam" id="PF23317">
    <property type="entry name" value="YVC1_C"/>
    <property type="match status" value="1"/>
</dbReference>
<dbReference type="PANTHER" id="PTHR35859:SF5">
    <property type="entry name" value="ION TRANSPORT DOMAIN-CONTAINING PROTEIN"/>
    <property type="match status" value="1"/>
</dbReference>
<dbReference type="PANTHER" id="PTHR35859">
    <property type="entry name" value="NONSELECTIVE CATION CHANNEL PROTEIN"/>
    <property type="match status" value="1"/>
</dbReference>
<feature type="compositionally biased region" description="Basic and acidic residues" evidence="1">
    <location>
        <begin position="141"/>
        <end position="160"/>
    </location>
</feature>
<dbReference type="Proteomes" id="UP000293823">
    <property type="component" value="Unassembled WGS sequence"/>
</dbReference>
<keyword evidence="2" id="KW-1133">Transmembrane helix</keyword>
<dbReference type="EMBL" id="PEJP01000034">
    <property type="protein sequence ID" value="RYO56977.1"/>
    <property type="molecule type" value="Genomic_DNA"/>
</dbReference>
<comment type="caution">
    <text evidence="4">The sequence shown here is derived from an EMBL/GenBank/DDBJ whole genome shotgun (WGS) entry which is preliminary data.</text>
</comment>
<evidence type="ECO:0000256" key="1">
    <source>
        <dbReference type="SAM" id="MobiDB-lite"/>
    </source>
</evidence>
<organism evidence="4 5">
    <name type="scientific">Alternaria arborescens</name>
    <dbReference type="NCBI Taxonomy" id="156630"/>
    <lineage>
        <taxon>Eukaryota</taxon>
        <taxon>Fungi</taxon>
        <taxon>Dikarya</taxon>
        <taxon>Ascomycota</taxon>
        <taxon>Pezizomycotina</taxon>
        <taxon>Dothideomycetes</taxon>
        <taxon>Pleosporomycetidae</taxon>
        <taxon>Pleosporales</taxon>
        <taxon>Pleosporineae</taxon>
        <taxon>Pleosporaceae</taxon>
        <taxon>Alternaria</taxon>
        <taxon>Alternaria sect. Alternaria</taxon>
    </lineage>
</organism>
<sequence>MSIPSTPRWPADETGVPEIVGDECFGDLADKLCQFFEHTIKTPHTFEDLRRSQEGKALQPLILYLSTQVDHPALVSALLALKGHFSALEEASDEPGVNEARGYACEFVAWQFLTNLKEADIIESLLVELPPATAPNTPDASSHHHTYEDGRDVPHADERSPLLPVSNGDYFGHTDSSRSRFGSLMSQCENLSALELATVSGAKKFLSQRPVQKIINGLWKGDIVFWETLNLHSEKKPKKYNRKQADPFSRLRVPLYLKIFETLFFAAFLGLYYAVLVQRNNTRVTVPEILLYVWIASFAYDEFADWLDAGQTSFYASDFWWTWDISIVVVGLVFCIMRIVGLTTSNAATIDLAYDVLGLEALFLVPRIFALLSLNRYFGTLIPCLKEMTKDFVKFLSLVVILYLGFLTTFVLLARDSRFNPKQMSWILIKVFFGSSYLGFDVAEEISPFFGPPVMLIFVTLTNILLITSLISLLSNSLSKVLDHARDEYLFIYSVYVLEASSSNRLTYFLPPLNLIPLVIRPLRLVLPSERLRSVRIVLLKATHLPLVSAIWAFEQLTDTRNRRVKVTSFSGPQTPTLPRRALRLPVNSPRLLMADAPNMLGRRPHKNQAPAGFTETDAQLKTLVLKLSAQVEELTAMVSQAQQQREASTSVA</sequence>
<evidence type="ECO:0000259" key="3">
    <source>
        <dbReference type="Pfam" id="PF23317"/>
    </source>
</evidence>